<dbReference type="Pfam" id="PF04667">
    <property type="entry name" value="Endosulfine"/>
    <property type="match status" value="1"/>
</dbReference>
<name>F4PYC6_CACFS</name>
<evidence type="ECO:0000313" key="4">
    <source>
        <dbReference type="EMBL" id="EGG19393.1"/>
    </source>
</evidence>
<organism evidence="4 5">
    <name type="scientific">Cavenderia fasciculata</name>
    <name type="common">Slime mold</name>
    <name type="synonym">Dictyostelium fasciculatum</name>
    <dbReference type="NCBI Taxonomy" id="261658"/>
    <lineage>
        <taxon>Eukaryota</taxon>
        <taxon>Amoebozoa</taxon>
        <taxon>Evosea</taxon>
        <taxon>Eumycetozoa</taxon>
        <taxon>Dictyostelia</taxon>
        <taxon>Acytosteliales</taxon>
        <taxon>Cavenderiaceae</taxon>
        <taxon>Cavenderia</taxon>
    </lineage>
</organism>
<dbReference type="InterPro" id="IPR006760">
    <property type="entry name" value="Endosulphine"/>
</dbReference>
<dbReference type="OrthoDB" id="5949865at2759"/>
<evidence type="ECO:0000256" key="2">
    <source>
        <dbReference type="RuleBase" id="RU363120"/>
    </source>
</evidence>
<dbReference type="RefSeq" id="XP_004357664.1">
    <property type="nucleotide sequence ID" value="XM_004357607.1"/>
</dbReference>
<feature type="compositionally biased region" description="Basic and acidic residues" evidence="3">
    <location>
        <begin position="14"/>
        <end position="24"/>
    </location>
</feature>
<comment type="similarity">
    <text evidence="1 2">Belongs to the endosulfine family.</text>
</comment>
<sequence>MTSTEQPNLDNMSPEDRKAYEKYGGRLPKQSALLAKKDKKFFDSADWAKSQHEAKGTTTPSETPIKE</sequence>
<protein>
    <submittedName>
        <fullName evidence="4">Uncharacterized protein</fullName>
    </submittedName>
</protein>
<dbReference type="KEGG" id="dfa:DFA_02180"/>
<dbReference type="GeneID" id="14871455"/>
<evidence type="ECO:0000256" key="3">
    <source>
        <dbReference type="SAM" id="MobiDB-lite"/>
    </source>
</evidence>
<feature type="compositionally biased region" description="Polar residues" evidence="3">
    <location>
        <begin position="1"/>
        <end position="11"/>
    </location>
</feature>
<feature type="compositionally biased region" description="Polar residues" evidence="3">
    <location>
        <begin position="56"/>
        <end position="67"/>
    </location>
</feature>
<feature type="region of interest" description="Disordered" evidence="3">
    <location>
        <begin position="46"/>
        <end position="67"/>
    </location>
</feature>
<dbReference type="AlphaFoldDB" id="F4PYC6"/>
<evidence type="ECO:0000313" key="5">
    <source>
        <dbReference type="Proteomes" id="UP000007797"/>
    </source>
</evidence>
<reference evidence="5" key="1">
    <citation type="journal article" date="2011" name="Genome Res.">
        <title>Phylogeny-wide analysis of social amoeba genomes highlights ancient origins for complex intercellular communication.</title>
        <authorList>
            <person name="Heidel A.J."/>
            <person name="Lawal H.M."/>
            <person name="Felder M."/>
            <person name="Schilde C."/>
            <person name="Helps N.R."/>
            <person name="Tunggal B."/>
            <person name="Rivero F."/>
            <person name="John U."/>
            <person name="Schleicher M."/>
            <person name="Eichinger L."/>
            <person name="Platzer M."/>
            <person name="Noegel A.A."/>
            <person name="Schaap P."/>
            <person name="Gloeckner G."/>
        </authorList>
    </citation>
    <scope>NUCLEOTIDE SEQUENCE [LARGE SCALE GENOMIC DNA]</scope>
    <source>
        <strain evidence="5">SH3</strain>
    </source>
</reference>
<dbReference type="Proteomes" id="UP000007797">
    <property type="component" value="Unassembled WGS sequence"/>
</dbReference>
<accession>F4PYC6</accession>
<dbReference type="EMBL" id="GL883015">
    <property type="protein sequence ID" value="EGG19393.1"/>
    <property type="molecule type" value="Genomic_DNA"/>
</dbReference>
<proteinExistence type="inferred from homology"/>
<dbReference type="OMA" id="WAKGQHE"/>
<gene>
    <name evidence="4" type="ORF">DFA_02180</name>
</gene>
<feature type="region of interest" description="Disordered" evidence="3">
    <location>
        <begin position="1"/>
        <end position="26"/>
    </location>
</feature>
<evidence type="ECO:0000256" key="1">
    <source>
        <dbReference type="ARBA" id="ARBA00010520"/>
    </source>
</evidence>
<keyword evidence="5" id="KW-1185">Reference proteome</keyword>